<name>A0A2M9C182_9FLAO</name>
<protein>
    <recommendedName>
        <fullName evidence="1">Terpene synthase</fullName>
        <ecNumber evidence="1">4.2.3.-</ecNumber>
    </recommendedName>
</protein>
<comment type="similarity">
    <text evidence="1">Belongs to the terpene synthase family.</text>
</comment>
<proteinExistence type="inferred from homology"/>
<dbReference type="EC" id="4.2.3.-" evidence="1"/>
<dbReference type="RefSeq" id="WP_228424361.1">
    <property type="nucleotide sequence ID" value="NZ_PGFD01000002.1"/>
</dbReference>
<dbReference type="PANTHER" id="PTHR35201:SF4">
    <property type="entry name" value="BETA-PINACENE SYNTHASE-RELATED"/>
    <property type="match status" value="1"/>
</dbReference>
<reference evidence="2 3" key="1">
    <citation type="submission" date="2017-11" db="EMBL/GenBank/DDBJ databases">
        <title>Genomic Encyclopedia of Archaeal and Bacterial Type Strains, Phase II (KMG-II): From Individual Species to Whole Genera.</title>
        <authorList>
            <person name="Goeker M."/>
        </authorList>
    </citation>
    <scope>NUCLEOTIDE SEQUENCE [LARGE SCALE GENOMIC DNA]</scope>
    <source>
        <strain evidence="2 3">DSM 27617</strain>
    </source>
</reference>
<evidence type="ECO:0000313" key="3">
    <source>
        <dbReference type="Proteomes" id="UP000228740"/>
    </source>
</evidence>
<evidence type="ECO:0000313" key="2">
    <source>
        <dbReference type="EMBL" id="PJJ64177.1"/>
    </source>
</evidence>
<dbReference type="SFLD" id="SFLDG01020">
    <property type="entry name" value="Terpene_Cyclase_Like_2"/>
    <property type="match status" value="1"/>
</dbReference>
<sequence>MKTISDEEFYAGLKDLPQIKYPFQDLIHPEFQEAREIYYDWIDEEYGFHSLEAREKHKKHNFVDIATRGMPFLKSLAEYHPVSVYTANGSMMDDYFDKCTLEEMYTISDRIDDLLTGRESEEPKEKGIYHFYWRLRQYAIECDFPEHLYKRFVSAIHRVFNAYAEEKAYYRTNTIPPLHIYTLIRMDNSGVPPFSIYVALQKDYRTIPDEIFDHPHIIRMQNLCAFMVGIHNDFISLPKELHREGDTMNLIKVMQNEYNLPLHDAYMKALELHDQYLDEFLVLQKNLPFFGDFQNLVADYVADLGIMVAGIYRWHTADTSRYVNGGYVEGEYVSQQ</sequence>
<dbReference type="InterPro" id="IPR034686">
    <property type="entry name" value="Terpene_cyclase-like_2"/>
</dbReference>
<dbReference type="PANTHER" id="PTHR35201">
    <property type="entry name" value="TERPENE SYNTHASE"/>
    <property type="match status" value="1"/>
</dbReference>
<dbReference type="InterPro" id="IPR008949">
    <property type="entry name" value="Isoprenoid_synthase_dom_sf"/>
</dbReference>
<keyword evidence="1" id="KW-0456">Lyase</keyword>
<keyword evidence="3" id="KW-1185">Reference proteome</keyword>
<keyword evidence="1" id="KW-0460">Magnesium</keyword>
<dbReference type="Proteomes" id="UP000228740">
    <property type="component" value="Unassembled WGS sequence"/>
</dbReference>
<dbReference type="Gene3D" id="1.10.600.10">
    <property type="entry name" value="Farnesyl Diphosphate Synthase"/>
    <property type="match status" value="1"/>
</dbReference>
<dbReference type="EMBL" id="PGFD01000002">
    <property type="protein sequence ID" value="PJJ64177.1"/>
    <property type="molecule type" value="Genomic_DNA"/>
</dbReference>
<evidence type="ECO:0000256" key="1">
    <source>
        <dbReference type="RuleBase" id="RU366034"/>
    </source>
</evidence>
<gene>
    <name evidence="2" type="ORF">CLV73_2532</name>
</gene>
<organism evidence="2 3">
    <name type="scientific">Chryseobacterium geocarposphaerae</name>
    <dbReference type="NCBI Taxonomy" id="1416776"/>
    <lineage>
        <taxon>Bacteria</taxon>
        <taxon>Pseudomonadati</taxon>
        <taxon>Bacteroidota</taxon>
        <taxon>Flavobacteriia</taxon>
        <taxon>Flavobacteriales</taxon>
        <taxon>Weeksellaceae</taxon>
        <taxon>Chryseobacterium group</taxon>
        <taxon>Chryseobacterium</taxon>
    </lineage>
</organism>
<dbReference type="SFLD" id="SFLDS00005">
    <property type="entry name" value="Isoprenoid_Synthase_Type_I"/>
    <property type="match status" value="1"/>
</dbReference>
<dbReference type="GO" id="GO:0010333">
    <property type="term" value="F:terpene synthase activity"/>
    <property type="evidence" value="ECO:0007669"/>
    <property type="project" value="InterPro"/>
</dbReference>
<dbReference type="SUPFAM" id="SSF48576">
    <property type="entry name" value="Terpenoid synthases"/>
    <property type="match status" value="1"/>
</dbReference>
<keyword evidence="1" id="KW-0479">Metal-binding</keyword>
<dbReference type="GO" id="GO:0046872">
    <property type="term" value="F:metal ion binding"/>
    <property type="evidence" value="ECO:0007669"/>
    <property type="project" value="UniProtKB-KW"/>
</dbReference>
<dbReference type="AlphaFoldDB" id="A0A2M9C182"/>
<comment type="cofactor">
    <cofactor evidence="1">
        <name>Mg(2+)</name>
        <dbReference type="ChEBI" id="CHEBI:18420"/>
    </cofactor>
</comment>
<accession>A0A2M9C182</accession>
<dbReference type="Pfam" id="PF19086">
    <property type="entry name" value="Terpene_syn_C_2"/>
    <property type="match status" value="1"/>
</dbReference>
<comment type="caution">
    <text evidence="2">The sequence shown here is derived from an EMBL/GenBank/DDBJ whole genome shotgun (WGS) entry which is preliminary data.</text>
</comment>